<evidence type="ECO:0000313" key="2">
    <source>
        <dbReference type="EMBL" id="GFA40958.1"/>
    </source>
</evidence>
<feature type="compositionally biased region" description="Basic and acidic residues" evidence="1">
    <location>
        <begin position="182"/>
        <end position="191"/>
    </location>
</feature>
<accession>A0A699JKC8</accession>
<feature type="region of interest" description="Disordered" evidence="1">
    <location>
        <begin position="169"/>
        <end position="191"/>
    </location>
</feature>
<proteinExistence type="predicted"/>
<sequence length="211" mass="23870">MPTKIDLKLEQSQQDVSNDVFVSIEEVEELKRNTRHHGPSDAMHNPSHPFEFLSTETSLILLGLYNKSSRDKESLGEDASKQERRIDAIDQDEDITLVNVQEDAEMFDVNDLGGQEVFVAKQEVVKDVNANIVEEVVNATQDSIATTTITTKEITLVKALKDLKTSKPKVKGIDIQEQEEPEPVKPKKKDQIRLDEEAALKLQAEFNEEER</sequence>
<reference evidence="2" key="1">
    <citation type="journal article" date="2019" name="Sci. Rep.">
        <title>Draft genome of Tanacetum cinerariifolium, the natural source of mosquito coil.</title>
        <authorList>
            <person name="Yamashiro T."/>
            <person name="Shiraishi A."/>
            <person name="Satake H."/>
            <person name="Nakayama K."/>
        </authorList>
    </citation>
    <scope>NUCLEOTIDE SEQUENCE</scope>
</reference>
<protein>
    <submittedName>
        <fullName evidence="2">Uncharacterized protein</fullName>
    </submittedName>
</protein>
<dbReference type="AlphaFoldDB" id="A0A699JKC8"/>
<feature type="non-terminal residue" evidence="2">
    <location>
        <position position="211"/>
    </location>
</feature>
<comment type="caution">
    <text evidence="2">The sequence shown here is derived from an EMBL/GenBank/DDBJ whole genome shotgun (WGS) entry which is preliminary data.</text>
</comment>
<organism evidence="2">
    <name type="scientific">Tanacetum cinerariifolium</name>
    <name type="common">Dalmatian daisy</name>
    <name type="synonym">Chrysanthemum cinerariifolium</name>
    <dbReference type="NCBI Taxonomy" id="118510"/>
    <lineage>
        <taxon>Eukaryota</taxon>
        <taxon>Viridiplantae</taxon>
        <taxon>Streptophyta</taxon>
        <taxon>Embryophyta</taxon>
        <taxon>Tracheophyta</taxon>
        <taxon>Spermatophyta</taxon>
        <taxon>Magnoliopsida</taxon>
        <taxon>eudicotyledons</taxon>
        <taxon>Gunneridae</taxon>
        <taxon>Pentapetalae</taxon>
        <taxon>asterids</taxon>
        <taxon>campanulids</taxon>
        <taxon>Asterales</taxon>
        <taxon>Asteraceae</taxon>
        <taxon>Asteroideae</taxon>
        <taxon>Anthemideae</taxon>
        <taxon>Anthemidinae</taxon>
        <taxon>Tanacetum</taxon>
    </lineage>
</organism>
<dbReference type="EMBL" id="BKCJ010419024">
    <property type="protein sequence ID" value="GFA40958.1"/>
    <property type="molecule type" value="Genomic_DNA"/>
</dbReference>
<name>A0A699JKC8_TANCI</name>
<evidence type="ECO:0000256" key="1">
    <source>
        <dbReference type="SAM" id="MobiDB-lite"/>
    </source>
</evidence>
<gene>
    <name evidence="2" type="ORF">Tci_612930</name>
</gene>